<evidence type="ECO:0000259" key="3">
    <source>
        <dbReference type="Pfam" id="PF14258"/>
    </source>
</evidence>
<keyword evidence="2" id="KW-1133">Transmembrane helix</keyword>
<sequence length="414" mass="43394">MSTDSLAAPVSVEQPRDPSTSHGDHPTPSTAAPAAPGRWRRVAGWLLVTILLAAIALLSMRFIVSDPDLDGALNPDSPGPGGAAALAQLVRERGVDLEVTRSRTGAAAALKPGALLVLTDPFTLSDTAVNDLLDRADRAVILTGSARMLRLLRLGEDAPGHGGQVDAQCAIPEFAGVGTIDAERMFTPDPGVDGCFRAGPDAAAVLRGTTDGRTVTLVEGSRLFSNADLAEGGNAALGLALLAQQDEVVWYVPSFADSDITTDGPPDLGDLTPEWVTPAILLLLLAGCAVIWWRGRRFGPLVAEALPVTVRASETMHGRARLTAKAADAPHAGDAIRRGTVIRLAARLGLGPRASVEEIADAASDRLRVPRTSLYDLLGGPAPRSDPELIDLARRLAELESALESTVHIERKRP</sequence>
<reference evidence="5" key="1">
    <citation type="journal article" date="2019" name="Int. J. Syst. Evol. Microbiol.">
        <title>The Global Catalogue of Microorganisms (GCM) 10K type strain sequencing project: providing services to taxonomists for standard genome sequencing and annotation.</title>
        <authorList>
            <consortium name="The Broad Institute Genomics Platform"/>
            <consortium name="The Broad Institute Genome Sequencing Center for Infectious Disease"/>
            <person name="Wu L."/>
            <person name="Ma J."/>
        </authorList>
    </citation>
    <scope>NUCLEOTIDE SEQUENCE [LARGE SCALE GENOMIC DNA]</scope>
    <source>
        <strain evidence="5">JCM 17024</strain>
    </source>
</reference>
<comment type="caution">
    <text evidence="4">The sequence shown here is derived from an EMBL/GenBank/DDBJ whole genome shotgun (WGS) entry which is preliminary data.</text>
</comment>
<dbReference type="EMBL" id="BAABCP010000001">
    <property type="protein sequence ID" value="GAA3927013.1"/>
    <property type="molecule type" value="Genomic_DNA"/>
</dbReference>
<keyword evidence="5" id="KW-1185">Reference proteome</keyword>
<dbReference type="Pfam" id="PF14258">
    <property type="entry name" value="DUF4350"/>
    <property type="match status" value="1"/>
</dbReference>
<evidence type="ECO:0000256" key="1">
    <source>
        <dbReference type="SAM" id="MobiDB-lite"/>
    </source>
</evidence>
<feature type="region of interest" description="Disordered" evidence="1">
    <location>
        <begin position="1"/>
        <end position="35"/>
    </location>
</feature>
<keyword evidence="2" id="KW-0472">Membrane</keyword>
<evidence type="ECO:0000313" key="4">
    <source>
        <dbReference type="EMBL" id="GAA3927013.1"/>
    </source>
</evidence>
<evidence type="ECO:0000313" key="5">
    <source>
        <dbReference type="Proteomes" id="UP001501591"/>
    </source>
</evidence>
<keyword evidence="2" id="KW-0812">Transmembrane</keyword>
<gene>
    <name evidence="4" type="ORF">GCM10022383_02610</name>
</gene>
<proteinExistence type="predicted"/>
<dbReference type="RefSeq" id="WP_344817687.1">
    <property type="nucleotide sequence ID" value="NZ_BAABCP010000001.1"/>
</dbReference>
<dbReference type="Proteomes" id="UP001501591">
    <property type="component" value="Unassembled WGS sequence"/>
</dbReference>
<evidence type="ECO:0000256" key="2">
    <source>
        <dbReference type="SAM" id="Phobius"/>
    </source>
</evidence>
<dbReference type="InterPro" id="IPR025646">
    <property type="entry name" value="DUF4350"/>
</dbReference>
<name>A0ABP7MRI6_9MICO</name>
<feature type="compositionally biased region" description="Low complexity" evidence="1">
    <location>
        <begin position="26"/>
        <end position="35"/>
    </location>
</feature>
<organism evidence="4 5">
    <name type="scientific">Microbacterium soli</name>
    <dbReference type="NCBI Taxonomy" id="446075"/>
    <lineage>
        <taxon>Bacteria</taxon>
        <taxon>Bacillati</taxon>
        <taxon>Actinomycetota</taxon>
        <taxon>Actinomycetes</taxon>
        <taxon>Micrococcales</taxon>
        <taxon>Microbacteriaceae</taxon>
        <taxon>Microbacterium</taxon>
    </lineage>
</organism>
<feature type="domain" description="DUF4350" evidence="3">
    <location>
        <begin position="75"/>
        <end position="242"/>
    </location>
</feature>
<feature type="transmembrane region" description="Helical" evidence="2">
    <location>
        <begin position="42"/>
        <end position="64"/>
    </location>
</feature>
<protein>
    <submittedName>
        <fullName evidence="4">DUF4350 domain-containing protein</fullName>
    </submittedName>
</protein>
<accession>A0ABP7MRI6</accession>